<dbReference type="Gene3D" id="2.30.29.30">
    <property type="entry name" value="Pleckstrin-homology domain (PH domain)/Phosphotyrosine-binding domain (PTB)"/>
    <property type="match status" value="1"/>
</dbReference>
<dbReference type="Proteomes" id="UP001201812">
    <property type="component" value="Unassembled WGS sequence"/>
</dbReference>
<dbReference type="InterPro" id="IPR016698">
    <property type="entry name" value="Numb/numb-like"/>
</dbReference>
<evidence type="ECO:0000313" key="5">
    <source>
        <dbReference type="EMBL" id="KAI1712247.1"/>
    </source>
</evidence>
<dbReference type="PROSITE" id="PS01179">
    <property type="entry name" value="PID"/>
    <property type="match status" value="1"/>
</dbReference>
<feature type="compositionally biased region" description="Basic and acidic residues" evidence="3">
    <location>
        <begin position="74"/>
        <end position="88"/>
    </location>
</feature>
<evidence type="ECO:0000256" key="1">
    <source>
        <dbReference type="ARBA" id="ARBA00022473"/>
    </source>
</evidence>
<feature type="compositionally biased region" description="Pro residues" evidence="3">
    <location>
        <begin position="730"/>
        <end position="743"/>
    </location>
</feature>
<proteinExistence type="predicted"/>
<name>A0AAD4R635_9BILA</name>
<feature type="compositionally biased region" description="Polar residues" evidence="3">
    <location>
        <begin position="689"/>
        <end position="704"/>
    </location>
</feature>
<feature type="region of interest" description="Disordered" evidence="3">
    <location>
        <begin position="626"/>
        <end position="673"/>
    </location>
</feature>
<feature type="region of interest" description="Disordered" evidence="3">
    <location>
        <begin position="689"/>
        <end position="748"/>
    </location>
</feature>
<comment type="caution">
    <text evidence="5">The sequence shown here is derived from an EMBL/GenBank/DDBJ whole genome shotgun (WGS) entry which is preliminary data.</text>
</comment>
<evidence type="ECO:0000256" key="2">
    <source>
        <dbReference type="ARBA" id="ARBA00022553"/>
    </source>
</evidence>
<feature type="compositionally biased region" description="Polar residues" evidence="3">
    <location>
        <begin position="626"/>
        <end position="668"/>
    </location>
</feature>
<dbReference type="InterPro" id="IPR006020">
    <property type="entry name" value="PTB/PI_dom"/>
</dbReference>
<feature type="region of interest" description="Disordered" evidence="3">
    <location>
        <begin position="65"/>
        <end position="147"/>
    </location>
</feature>
<feature type="compositionally biased region" description="Basic and acidic residues" evidence="3">
    <location>
        <begin position="113"/>
        <end position="129"/>
    </location>
</feature>
<evidence type="ECO:0000256" key="3">
    <source>
        <dbReference type="SAM" id="MobiDB-lite"/>
    </source>
</evidence>
<feature type="compositionally biased region" description="Polar residues" evidence="3">
    <location>
        <begin position="132"/>
        <end position="147"/>
    </location>
</feature>
<accession>A0AAD4R635</accession>
<dbReference type="InterPro" id="IPR011993">
    <property type="entry name" value="PH-like_dom_sf"/>
</dbReference>
<feature type="compositionally biased region" description="Basic and acidic residues" evidence="3">
    <location>
        <begin position="762"/>
        <end position="774"/>
    </location>
</feature>
<keyword evidence="1" id="KW-0217">Developmental protein</keyword>
<gene>
    <name evidence="5" type="ORF">DdX_09799</name>
</gene>
<dbReference type="PANTHER" id="PTHR47368">
    <property type="entry name" value="NUMB"/>
    <property type="match status" value="1"/>
</dbReference>
<dbReference type="GO" id="GO:0005737">
    <property type="term" value="C:cytoplasm"/>
    <property type="evidence" value="ECO:0007669"/>
    <property type="project" value="TreeGrafter"/>
</dbReference>
<feature type="compositionally biased region" description="Polar residues" evidence="3">
    <location>
        <begin position="836"/>
        <end position="845"/>
    </location>
</feature>
<feature type="region of interest" description="Disordered" evidence="3">
    <location>
        <begin position="910"/>
        <end position="937"/>
    </location>
</feature>
<feature type="compositionally biased region" description="Low complexity" evidence="3">
    <location>
        <begin position="194"/>
        <end position="213"/>
    </location>
</feature>
<dbReference type="CDD" id="cd01268">
    <property type="entry name" value="PTB_Numb"/>
    <property type="match status" value="1"/>
</dbReference>
<dbReference type="PANTHER" id="PTHR47368:SF2">
    <property type="entry name" value="PID DOMAIN-CONTAINING PROTEIN"/>
    <property type="match status" value="1"/>
</dbReference>
<feature type="compositionally biased region" description="Polar residues" evidence="3">
    <location>
        <begin position="449"/>
        <end position="458"/>
    </location>
</feature>
<dbReference type="Pfam" id="PF00640">
    <property type="entry name" value="PID"/>
    <property type="match status" value="1"/>
</dbReference>
<feature type="region of interest" description="Disordered" evidence="3">
    <location>
        <begin position="422"/>
        <end position="466"/>
    </location>
</feature>
<feature type="region of interest" description="Disordered" evidence="3">
    <location>
        <begin position="816"/>
        <end position="846"/>
    </location>
</feature>
<protein>
    <submittedName>
        <fullName evidence="5">Phosphotyrosine interaction domain (PTB/PID) domain-containing protein</fullName>
    </submittedName>
</protein>
<feature type="domain" description="PID" evidence="4">
    <location>
        <begin position="235"/>
        <end position="363"/>
    </location>
</feature>
<evidence type="ECO:0000259" key="4">
    <source>
        <dbReference type="PROSITE" id="PS01179"/>
    </source>
</evidence>
<dbReference type="AlphaFoldDB" id="A0AAD4R635"/>
<sequence length="937" mass="102180">MFLPNGLPRSTIQPHNNNNNKEIDIRLKLQQQLDHIYNNGTLKNQSDNTKIVVSQLNAPSKMVSLRNNNANETPNDHKSFVARGWERLSRRRQRRPKNGLSPKSQSRKSSRRRNSDSRAIPLHDSDRASFGEASTSTRGVGNQCNGSFGHNHRTAVVNESISAADELPKRHLLHRGMDRIRRSFRRGPKKSQPLTSSSTASTSNTLNGSSSLTQPSGSGKNYCHNDEVAVRSAACSFNVKYLGACEVYESRGMHVCEGALQHLRAKKRSTKAILYVSGDGIRVVDQENNRGGLILDQTIEKVSFCAPDRHNDKGFAYICRDGATRRWMCHGFQATKESGERLSHAVGCAFNVCLEKKRKRDAETVAYKNAQTLAVSSNGASSSNSDAPWAIDWNNPPPAMIGAARQNVAYNSFRRQLSITERKLDPQKAIINNPPPPPTQTSLATSSPHTSEQFQSEFGNEETDATTSNAQNFNASFSFDEASLVAKPRPVSNPLLFDRQGSFKAPTQAHPVNSFKRFNSLRGPEFSSTPSNAPGSSMSRPLRTIKTLHNEPIYEGDECEPASNSVIYTDVNASAHLNFQESMPSDWGTVPASMSLQNFPPTSIQMSHNNAFGTQPVSGNPLWTISISPTPSNGTKTLPQSQSMGAFNGSSDWPGSDHSPSGATQSGFDSARSAADDWLEQAFKASVSFSAPSSEPTATNNSANLDWPAGAISQPMGQNDSASHIVAPYSGPPPNQPPPPLPPSLNGQIITGTLVKNVIEAKPMDKDKGKDENTKPLVESTKLNTSPPRKDSKGHSRKSSAGAARLSIEYQLLEETDAPPQSPPPTTKEPHPISAINATTAQPKRSVQERTIYAHDDPFDVQWSAVVLQKTSASSLVKPAVQGQNNSIRHSQSHNILRQHQLLEVNCEHTPDDDSDIEKQMGSKKNPFSCESTPVNV</sequence>
<reference evidence="5" key="1">
    <citation type="submission" date="2022-01" db="EMBL/GenBank/DDBJ databases">
        <title>Genome Sequence Resource for Two Populations of Ditylenchus destructor, the Migratory Endoparasitic Phytonematode.</title>
        <authorList>
            <person name="Zhang H."/>
            <person name="Lin R."/>
            <person name="Xie B."/>
        </authorList>
    </citation>
    <scope>NUCLEOTIDE SEQUENCE</scope>
    <source>
        <strain evidence="5">BazhouSP</strain>
    </source>
</reference>
<feature type="region of interest" description="Disordered" evidence="3">
    <location>
        <begin position="174"/>
        <end position="220"/>
    </location>
</feature>
<feature type="compositionally biased region" description="Polar residues" evidence="3">
    <location>
        <begin position="526"/>
        <end position="539"/>
    </location>
</feature>
<feature type="region of interest" description="Disordered" evidence="3">
    <location>
        <begin position="761"/>
        <end position="803"/>
    </location>
</feature>
<dbReference type="EMBL" id="JAKKPZ010000019">
    <property type="protein sequence ID" value="KAI1712247.1"/>
    <property type="molecule type" value="Genomic_DNA"/>
</dbReference>
<feature type="region of interest" description="Disordered" evidence="3">
    <location>
        <begin position="518"/>
        <end position="540"/>
    </location>
</feature>
<dbReference type="SUPFAM" id="SSF50729">
    <property type="entry name" value="PH domain-like"/>
    <property type="match status" value="1"/>
</dbReference>
<keyword evidence="2" id="KW-0597">Phosphoprotein</keyword>
<keyword evidence="6" id="KW-1185">Reference proteome</keyword>
<organism evidence="5 6">
    <name type="scientific">Ditylenchus destructor</name>
    <dbReference type="NCBI Taxonomy" id="166010"/>
    <lineage>
        <taxon>Eukaryota</taxon>
        <taxon>Metazoa</taxon>
        <taxon>Ecdysozoa</taxon>
        <taxon>Nematoda</taxon>
        <taxon>Chromadorea</taxon>
        <taxon>Rhabditida</taxon>
        <taxon>Tylenchina</taxon>
        <taxon>Tylenchomorpha</taxon>
        <taxon>Sphaerularioidea</taxon>
        <taxon>Anguinidae</taxon>
        <taxon>Anguininae</taxon>
        <taxon>Ditylenchus</taxon>
    </lineage>
</organism>
<feature type="compositionally biased region" description="Basic and acidic residues" evidence="3">
    <location>
        <begin position="910"/>
        <end position="921"/>
    </location>
</feature>
<evidence type="ECO:0000313" key="6">
    <source>
        <dbReference type="Proteomes" id="UP001201812"/>
    </source>
</evidence>
<dbReference type="SMART" id="SM00462">
    <property type="entry name" value="PTB"/>
    <property type="match status" value="1"/>
</dbReference>